<evidence type="ECO:0000256" key="1">
    <source>
        <dbReference type="SAM" id="Phobius"/>
    </source>
</evidence>
<feature type="transmembrane region" description="Helical" evidence="1">
    <location>
        <begin position="6"/>
        <end position="24"/>
    </location>
</feature>
<protein>
    <submittedName>
        <fullName evidence="2">Uncharacterized protein</fullName>
    </submittedName>
</protein>
<keyword evidence="1" id="KW-1133">Transmembrane helix</keyword>
<sequence>MDIVTIVIIGVYTLIYLIVFIIQYSQIKKQKDIIDSMKTFIDIFKVDEVKKYASMREERIKGDLKNMINNDEKAQEIIEEVSKNTLGEVHEFYKEKTGEKVGELFNFCVLSLKQFSEEERKLVLDNHFVKSAGTLKKALAELEGNNNAP</sequence>
<dbReference type="RefSeq" id="WP_169675833.1">
    <property type="nucleotide sequence ID" value="NZ_JABBHF010000010.1"/>
</dbReference>
<gene>
    <name evidence="2" type="ORF">HHX25_16630</name>
</gene>
<comment type="caution">
    <text evidence="2">The sequence shown here is derived from an EMBL/GenBank/DDBJ whole genome shotgun (WGS) entry which is preliminary data.</text>
</comment>
<evidence type="ECO:0000313" key="3">
    <source>
        <dbReference type="Proteomes" id="UP000746690"/>
    </source>
</evidence>
<keyword evidence="1" id="KW-0812">Transmembrane</keyword>
<dbReference type="EMBL" id="JABBHF010000010">
    <property type="protein sequence ID" value="NMH89139.1"/>
    <property type="molecule type" value="Genomic_DNA"/>
</dbReference>
<name>A0ABX1S325_9FLAO</name>
<proteinExistence type="predicted"/>
<keyword evidence="3" id="KW-1185">Reference proteome</keyword>
<evidence type="ECO:0000313" key="2">
    <source>
        <dbReference type="EMBL" id="NMH89139.1"/>
    </source>
</evidence>
<reference evidence="2 3" key="1">
    <citation type="submission" date="2020-04" db="EMBL/GenBank/DDBJ databases">
        <title>A Flavivirga sp. nov.</title>
        <authorList>
            <person name="Sun X."/>
        </authorList>
    </citation>
    <scope>NUCLEOTIDE SEQUENCE [LARGE SCALE GENOMIC DNA]</scope>
    <source>
        <strain evidence="2 3">Y03</strain>
    </source>
</reference>
<keyword evidence="1" id="KW-0472">Membrane</keyword>
<organism evidence="2 3">
    <name type="scientific">Flavivirga algicola</name>
    <dbReference type="NCBI Taxonomy" id="2729136"/>
    <lineage>
        <taxon>Bacteria</taxon>
        <taxon>Pseudomonadati</taxon>
        <taxon>Bacteroidota</taxon>
        <taxon>Flavobacteriia</taxon>
        <taxon>Flavobacteriales</taxon>
        <taxon>Flavobacteriaceae</taxon>
        <taxon>Flavivirga</taxon>
    </lineage>
</organism>
<accession>A0ABX1S325</accession>
<dbReference type="Proteomes" id="UP000746690">
    <property type="component" value="Unassembled WGS sequence"/>
</dbReference>